<evidence type="ECO:0000313" key="2">
    <source>
        <dbReference type="EMBL" id="CAH2220124.1"/>
    </source>
</evidence>
<dbReference type="Proteomes" id="UP001295444">
    <property type="component" value="Chromosome 01"/>
</dbReference>
<feature type="compositionally biased region" description="Basic residues" evidence="1">
    <location>
        <begin position="67"/>
        <end position="79"/>
    </location>
</feature>
<name>A0AAD1VLX2_PELCU</name>
<reference evidence="2" key="1">
    <citation type="submission" date="2022-03" db="EMBL/GenBank/DDBJ databases">
        <authorList>
            <person name="Alioto T."/>
            <person name="Alioto T."/>
            <person name="Gomez Garrido J."/>
        </authorList>
    </citation>
    <scope>NUCLEOTIDE SEQUENCE</scope>
</reference>
<protein>
    <submittedName>
        <fullName evidence="2">Uncharacterized protein</fullName>
    </submittedName>
</protein>
<evidence type="ECO:0000256" key="1">
    <source>
        <dbReference type="SAM" id="MobiDB-lite"/>
    </source>
</evidence>
<accession>A0AAD1VLX2</accession>
<dbReference type="EMBL" id="OW240912">
    <property type="protein sequence ID" value="CAH2220124.1"/>
    <property type="molecule type" value="Genomic_DNA"/>
</dbReference>
<feature type="region of interest" description="Disordered" evidence="1">
    <location>
        <begin position="66"/>
        <end position="86"/>
    </location>
</feature>
<keyword evidence="3" id="KW-1185">Reference proteome</keyword>
<proteinExistence type="predicted"/>
<evidence type="ECO:0000313" key="3">
    <source>
        <dbReference type="Proteomes" id="UP001295444"/>
    </source>
</evidence>
<sequence length="193" mass="22065">MAGARPHNLPQGPREMTLAKLDALLIKFWRKLEERQQTPEAHRQEASTRRPHATWVCRSSVPTHALARTKKRRTVRRRSAVPAKPTHRQCLIKLQATRRTTAAIQKVRKLAGRHQLAIAEPYRHRHTSHPLRDPAHHKERYQGRGSLSQVMIDATPQACTYLSSPGMDKVLYLPCLTGHSTGWDCRYPMRGIG</sequence>
<gene>
    <name evidence="2" type="ORF">PECUL_23A017874</name>
</gene>
<organism evidence="2 3">
    <name type="scientific">Pelobates cultripes</name>
    <name type="common">Western spadefoot toad</name>
    <dbReference type="NCBI Taxonomy" id="61616"/>
    <lineage>
        <taxon>Eukaryota</taxon>
        <taxon>Metazoa</taxon>
        <taxon>Chordata</taxon>
        <taxon>Craniata</taxon>
        <taxon>Vertebrata</taxon>
        <taxon>Euteleostomi</taxon>
        <taxon>Amphibia</taxon>
        <taxon>Batrachia</taxon>
        <taxon>Anura</taxon>
        <taxon>Pelobatoidea</taxon>
        <taxon>Pelobatidae</taxon>
        <taxon>Pelobates</taxon>
    </lineage>
</organism>
<dbReference type="AlphaFoldDB" id="A0AAD1VLX2"/>